<dbReference type="Proteomes" id="UP001166293">
    <property type="component" value="Unassembled WGS sequence"/>
</dbReference>
<name>A0ABS6NCF2_9RHOB</name>
<keyword evidence="2" id="KW-0456">Lyase</keyword>
<evidence type="ECO:0000313" key="4">
    <source>
        <dbReference type="Proteomes" id="UP001166293"/>
    </source>
</evidence>
<keyword evidence="4" id="KW-1185">Reference proteome</keyword>
<keyword evidence="1" id="KW-0479">Metal-binding</keyword>
<gene>
    <name evidence="3" type="ORF">KUH32_17950</name>
</gene>
<evidence type="ECO:0000256" key="1">
    <source>
        <dbReference type="ARBA" id="ARBA00022723"/>
    </source>
</evidence>
<evidence type="ECO:0000313" key="3">
    <source>
        <dbReference type="EMBL" id="MBV2361653.1"/>
    </source>
</evidence>
<comment type="caution">
    <text evidence="3">The sequence shown here is derived from an EMBL/GenBank/DDBJ whole genome shotgun (WGS) entry which is preliminary data.</text>
</comment>
<dbReference type="Pfam" id="PF01903">
    <property type="entry name" value="CbiX"/>
    <property type="match status" value="1"/>
</dbReference>
<accession>A0ABS6NCF2</accession>
<protein>
    <submittedName>
        <fullName evidence="3">Cobalamin biosynthesis protein CbiX</fullName>
    </submittedName>
</protein>
<dbReference type="InterPro" id="IPR002762">
    <property type="entry name" value="CbiX-like"/>
</dbReference>
<organism evidence="3 4">
    <name type="scientific">Thalassococcus arenae</name>
    <dbReference type="NCBI Taxonomy" id="2851652"/>
    <lineage>
        <taxon>Bacteria</taxon>
        <taxon>Pseudomonadati</taxon>
        <taxon>Pseudomonadota</taxon>
        <taxon>Alphaproteobacteria</taxon>
        <taxon>Rhodobacterales</taxon>
        <taxon>Roseobacteraceae</taxon>
        <taxon>Thalassococcus</taxon>
    </lineage>
</organism>
<sequence length="246" mass="25806">MPPKPPRPDAPGTRIALLVSHGQPSEPQVGEDEIAALAAAVSEHAPGWDIRGATLAAPGALEAALVGTPKAAPLYPMFIADGWFTQSALPKRLDGAPVRQMNPFGMDPGLPAFAADWLRREIAAAGWRPENTALFIAGHGSGRSPRPAAVTRDFADALTALLPLREIRCGFVEEAPSLEDMAAGLGDKAICLPFFAAKRGHVLDDVPEALDAVGFTGLRLDPIGCHPGIPALIARRLTEEPAEVST</sequence>
<proteinExistence type="predicted"/>
<reference evidence="3" key="1">
    <citation type="submission" date="2021-06" db="EMBL/GenBank/DDBJ databases">
        <title>Thalassococcus sp. CAU 1522 isolated from sea sand, Republic of Korea.</title>
        <authorList>
            <person name="Kim W."/>
        </authorList>
    </citation>
    <scope>NUCLEOTIDE SEQUENCE</scope>
    <source>
        <strain evidence="3">CAU 1522</strain>
    </source>
</reference>
<dbReference type="EMBL" id="JAHRWL010000003">
    <property type="protein sequence ID" value="MBV2361653.1"/>
    <property type="molecule type" value="Genomic_DNA"/>
</dbReference>
<evidence type="ECO:0000256" key="2">
    <source>
        <dbReference type="ARBA" id="ARBA00023239"/>
    </source>
</evidence>
<dbReference type="CDD" id="cd03416">
    <property type="entry name" value="CbiX_SirB_N"/>
    <property type="match status" value="1"/>
</dbReference>